<feature type="domain" description="ARM repeat N-terminal plant" evidence="1">
    <location>
        <begin position="23"/>
        <end position="264"/>
    </location>
</feature>
<evidence type="ECO:0000313" key="2">
    <source>
        <dbReference type="Proteomes" id="UP000790787"/>
    </source>
</evidence>
<dbReference type="InterPro" id="IPR058868">
    <property type="entry name" value="ARM_7"/>
</dbReference>
<dbReference type="PANTHER" id="PTHR46578:SF4">
    <property type="entry name" value="ARM-REPEAT_TETRATRICOPEPTIDE REPEAT (TPR)-LIKE PROTEIN"/>
    <property type="match status" value="1"/>
</dbReference>
<organism evidence="2 3">
    <name type="scientific">Nicotiana tabacum</name>
    <name type="common">Common tobacco</name>
    <dbReference type="NCBI Taxonomy" id="4097"/>
    <lineage>
        <taxon>Eukaryota</taxon>
        <taxon>Viridiplantae</taxon>
        <taxon>Streptophyta</taxon>
        <taxon>Embryophyta</taxon>
        <taxon>Tracheophyta</taxon>
        <taxon>Spermatophyta</taxon>
        <taxon>Magnoliopsida</taxon>
        <taxon>eudicotyledons</taxon>
        <taxon>Gunneridae</taxon>
        <taxon>Pentapetalae</taxon>
        <taxon>asterids</taxon>
        <taxon>lamiids</taxon>
        <taxon>Solanales</taxon>
        <taxon>Solanaceae</taxon>
        <taxon>Nicotianoideae</taxon>
        <taxon>Nicotianeae</taxon>
        <taxon>Nicotiana</taxon>
    </lineage>
</organism>
<proteinExistence type="predicted"/>
<dbReference type="Gene3D" id="1.25.10.10">
    <property type="entry name" value="Leucine-rich Repeat Variant"/>
    <property type="match status" value="1"/>
</dbReference>
<name>A0A1S3ZZ48_TOBAC</name>
<dbReference type="OMA" id="WGGLQNQ"/>
<protein>
    <submittedName>
        <fullName evidence="3">Uncharacterized protein LOC107791961</fullName>
    </submittedName>
</protein>
<dbReference type="KEGG" id="nta:107791961"/>
<dbReference type="SUPFAM" id="SSF48371">
    <property type="entry name" value="ARM repeat"/>
    <property type="match status" value="1"/>
</dbReference>
<dbReference type="SUPFAM" id="SSF48452">
    <property type="entry name" value="TPR-like"/>
    <property type="match status" value="1"/>
</dbReference>
<dbReference type="Pfam" id="PF26524">
    <property type="entry name" value="ARM_7"/>
    <property type="match status" value="1"/>
</dbReference>
<dbReference type="Gene3D" id="1.25.40.10">
    <property type="entry name" value="Tetratricopeptide repeat domain"/>
    <property type="match status" value="1"/>
</dbReference>
<dbReference type="GeneID" id="107791961"/>
<reference evidence="3" key="2">
    <citation type="submission" date="2025-08" db="UniProtKB">
        <authorList>
            <consortium name="RefSeq"/>
        </authorList>
    </citation>
    <scope>IDENTIFICATION</scope>
    <source>
        <tissue evidence="3">Leaf</tissue>
    </source>
</reference>
<dbReference type="PANTHER" id="PTHR46578">
    <property type="entry name" value="ARM-REPEAT/TETRATRICOPEPTIDE REPEAT (TPR)-LIKE PROTEIN"/>
    <property type="match status" value="1"/>
</dbReference>
<reference evidence="2" key="1">
    <citation type="journal article" date="2014" name="Nat. Commun.">
        <title>The tobacco genome sequence and its comparison with those of tomato and potato.</title>
        <authorList>
            <person name="Sierro N."/>
            <person name="Battey J.N."/>
            <person name="Ouadi S."/>
            <person name="Bakaher N."/>
            <person name="Bovet L."/>
            <person name="Willig A."/>
            <person name="Goepfert S."/>
            <person name="Peitsch M.C."/>
            <person name="Ivanov N.V."/>
        </authorList>
    </citation>
    <scope>NUCLEOTIDE SEQUENCE [LARGE SCALE GENOMIC DNA]</scope>
</reference>
<dbReference type="InterPro" id="IPR011989">
    <property type="entry name" value="ARM-like"/>
</dbReference>
<dbReference type="AlphaFoldDB" id="A0A1S3ZZ48"/>
<evidence type="ECO:0000259" key="1">
    <source>
        <dbReference type="Pfam" id="PF26524"/>
    </source>
</evidence>
<keyword evidence="2" id="KW-1185">Reference proteome</keyword>
<evidence type="ECO:0000313" key="3">
    <source>
        <dbReference type="RefSeq" id="XP_016469610.1"/>
    </source>
</evidence>
<dbReference type="STRING" id="4097.A0A1S3ZZ48"/>
<sequence length="672" mass="77013">MNSHNSHPSKKTAANNSAIHLNMTCTSSSCLLCTISKTDTSGRRKLIAQCFKDLPLLRDDKKLVITLRCLWNITLAQPDDPEFPNLGIFYCMARLLNRCIHDQKWLSSGKNVYIPYYAAHIIGSYTMNKARFSVLAVKSGVVSPLIELLRGKITWVEQRVAVRALGHIARHRRTFEDINVREVEIMKLAMDIVSKCIGIIYSEFVVKKSDDRVEYHRHLMIKGLGGLEMENKKAESWAFQMQSWSLYLLNCFVRKKRSINLICKEEFLKKLCGIWGGLENQNSFSGIGLIKSLCHSEIGRRNIAQSEEIIESICSLSRSSDEWQLWAIESLLLLLKDPNTRSVVTNIAAPFLADLVELRTIKGRRKMGDVITQVLLQDYAKVKYGQLVFNRKGSQKAIEEIWDLKVEKRKRDKLMSKEEARERELLVAILKREGNRKFWSADIEEAVNKYTKALDLCPLKLRKERIVLYSNRAQCHLIIGEAELAISDTTRALCLSGEMRPHIKSLWRRSQTYDMKGLARLSLMDCLTFINERSKLNNGNRSSRRKIPYYAMSMLNKQMTATWIFVGVAESMVDDVNVDGTCKSRDQHVFAGVKMKGKTEALLKRMPTHGSDKEERLLKTGRLWRRLNSTSRRSKGVIEPLLKRFKGRKSVDIQDKKSNSLLFAKETKDGAI</sequence>
<dbReference type="RefSeq" id="XP_016469610.1">
    <property type="nucleotide sequence ID" value="XM_016614124.1"/>
</dbReference>
<accession>A0A1S3ZZ48</accession>
<dbReference type="InterPro" id="IPR016024">
    <property type="entry name" value="ARM-type_fold"/>
</dbReference>
<dbReference type="Proteomes" id="UP000790787">
    <property type="component" value="Chromosome 17"/>
</dbReference>
<dbReference type="RefSeq" id="XP_016469610.1">
    <property type="nucleotide sequence ID" value="XM_016614124.2"/>
</dbReference>
<gene>
    <name evidence="3" type="primary">LOC107791961</name>
</gene>
<dbReference type="InterPro" id="IPR011990">
    <property type="entry name" value="TPR-like_helical_dom_sf"/>
</dbReference>
<dbReference type="OrthoDB" id="1872379at2759"/>
<dbReference type="SMR" id="A0A1S3ZZ48"/>
<dbReference type="PaxDb" id="4097-A0A1S3ZZ48"/>